<feature type="compositionally biased region" description="Basic residues" evidence="2">
    <location>
        <begin position="18"/>
        <end position="33"/>
    </location>
</feature>
<proteinExistence type="inferred from homology"/>
<dbReference type="OrthoDB" id="20949at2759"/>
<organism evidence="3 4">
    <name type="scientific">Glonium stellatum</name>
    <dbReference type="NCBI Taxonomy" id="574774"/>
    <lineage>
        <taxon>Eukaryota</taxon>
        <taxon>Fungi</taxon>
        <taxon>Dikarya</taxon>
        <taxon>Ascomycota</taxon>
        <taxon>Pezizomycotina</taxon>
        <taxon>Dothideomycetes</taxon>
        <taxon>Pleosporomycetidae</taxon>
        <taxon>Gloniales</taxon>
        <taxon>Gloniaceae</taxon>
        <taxon>Glonium</taxon>
    </lineage>
</organism>
<feature type="compositionally biased region" description="Basic and acidic residues" evidence="2">
    <location>
        <begin position="92"/>
        <end position="110"/>
    </location>
</feature>
<evidence type="ECO:0000313" key="4">
    <source>
        <dbReference type="Proteomes" id="UP000250140"/>
    </source>
</evidence>
<feature type="compositionally biased region" description="Basic and acidic residues" evidence="2">
    <location>
        <begin position="153"/>
        <end position="164"/>
    </location>
</feature>
<reference evidence="3 4" key="1">
    <citation type="journal article" date="2016" name="Nat. Commun.">
        <title>Ectomycorrhizal ecology is imprinted in the genome of the dominant symbiotic fungus Cenococcum geophilum.</title>
        <authorList>
            <consortium name="DOE Joint Genome Institute"/>
            <person name="Peter M."/>
            <person name="Kohler A."/>
            <person name="Ohm R.A."/>
            <person name="Kuo A."/>
            <person name="Krutzmann J."/>
            <person name="Morin E."/>
            <person name="Arend M."/>
            <person name="Barry K.W."/>
            <person name="Binder M."/>
            <person name="Choi C."/>
            <person name="Clum A."/>
            <person name="Copeland A."/>
            <person name="Grisel N."/>
            <person name="Haridas S."/>
            <person name="Kipfer T."/>
            <person name="LaButti K."/>
            <person name="Lindquist E."/>
            <person name="Lipzen A."/>
            <person name="Maire R."/>
            <person name="Meier B."/>
            <person name="Mihaltcheva S."/>
            <person name="Molinier V."/>
            <person name="Murat C."/>
            <person name="Poggeler S."/>
            <person name="Quandt C.A."/>
            <person name="Sperisen C."/>
            <person name="Tritt A."/>
            <person name="Tisserant E."/>
            <person name="Crous P.W."/>
            <person name="Henrissat B."/>
            <person name="Nehls U."/>
            <person name="Egli S."/>
            <person name="Spatafora J.W."/>
            <person name="Grigoriev I.V."/>
            <person name="Martin F.M."/>
        </authorList>
    </citation>
    <scope>NUCLEOTIDE SEQUENCE [LARGE SCALE GENOMIC DNA]</scope>
    <source>
        <strain evidence="3 4">CBS 207.34</strain>
    </source>
</reference>
<dbReference type="Proteomes" id="UP000250140">
    <property type="component" value="Unassembled WGS sequence"/>
</dbReference>
<feature type="region of interest" description="Disordered" evidence="2">
    <location>
        <begin position="1"/>
        <end position="168"/>
    </location>
</feature>
<evidence type="ECO:0000256" key="2">
    <source>
        <dbReference type="SAM" id="MobiDB-lite"/>
    </source>
</evidence>
<evidence type="ECO:0000256" key="1">
    <source>
        <dbReference type="ARBA" id="ARBA00007462"/>
    </source>
</evidence>
<dbReference type="EMBL" id="KV748695">
    <property type="protein sequence ID" value="OCL13608.1"/>
    <property type="molecule type" value="Genomic_DNA"/>
</dbReference>
<feature type="compositionally biased region" description="Low complexity" evidence="2">
    <location>
        <begin position="139"/>
        <end position="152"/>
    </location>
</feature>
<protein>
    <submittedName>
        <fullName evidence="3">Rrp15p-domain-containing protein</fullName>
    </submittedName>
</protein>
<dbReference type="GO" id="GO:0000470">
    <property type="term" value="P:maturation of LSU-rRNA"/>
    <property type="evidence" value="ECO:0007669"/>
    <property type="project" value="TreeGrafter"/>
</dbReference>
<dbReference type="PANTHER" id="PTHR13245">
    <property type="entry name" value="RRP15-LIKE PROTEIN"/>
    <property type="match status" value="1"/>
</dbReference>
<sequence length="291" mass="31516">MPSTTLKRRRTEDGMRGKLPKKVKKVKRQRHYHSSSEDEDAVEGQDFTAVDLKDSGDEAGTTPKLASKPAQKGTPQEDGFPDATGASDDDGSLDRDNADMGSENSEHSDGSEPDSDASETSTNAPIKMRKRNDPDAFATSMSKILSSKLSTSKRTDPVLSRSKDAAAASKELNEARLEAKARGKLREEKKAALDRGRVKDVLGLENADTSTAEILEEEKRLKKTAQRGVIKLFNAVRAAQVKGEEAAREARQKGLIGIGKREEKVTEMSKKGFLDMIAGGGKKLNEGSVEA</sequence>
<keyword evidence="4" id="KW-1185">Reference proteome</keyword>
<dbReference type="GO" id="GO:0030687">
    <property type="term" value="C:preribosome, large subunit precursor"/>
    <property type="evidence" value="ECO:0007669"/>
    <property type="project" value="TreeGrafter"/>
</dbReference>
<name>A0A8E2JXY2_9PEZI</name>
<dbReference type="Pfam" id="PF07890">
    <property type="entry name" value="Rrp15p"/>
    <property type="match status" value="1"/>
</dbReference>
<dbReference type="GO" id="GO:0000460">
    <property type="term" value="P:maturation of 5.8S rRNA"/>
    <property type="evidence" value="ECO:0007669"/>
    <property type="project" value="TreeGrafter"/>
</dbReference>
<evidence type="ECO:0000313" key="3">
    <source>
        <dbReference type="EMBL" id="OCL13608.1"/>
    </source>
</evidence>
<dbReference type="PANTHER" id="PTHR13245:SF14">
    <property type="entry name" value="RRP15-LIKE PROTEIN"/>
    <property type="match status" value="1"/>
</dbReference>
<dbReference type="AlphaFoldDB" id="A0A8E2JXY2"/>
<comment type="similarity">
    <text evidence="1">Belongs to the RRP15 family.</text>
</comment>
<accession>A0A8E2JXY2</accession>
<gene>
    <name evidence="3" type="ORF">AOQ84DRAFT_385281</name>
</gene>
<dbReference type="InterPro" id="IPR012459">
    <property type="entry name" value="Rrp15"/>
</dbReference>